<accession>A0A495X562</accession>
<evidence type="ECO:0000256" key="1">
    <source>
        <dbReference type="ARBA" id="ARBA00010641"/>
    </source>
</evidence>
<dbReference type="AlphaFoldDB" id="A0A495X562"/>
<evidence type="ECO:0000259" key="7">
    <source>
        <dbReference type="Pfam" id="PF13490"/>
    </source>
</evidence>
<keyword evidence="2" id="KW-0805">Transcription regulation</keyword>
<feature type="domain" description="RNA polymerase sigma-70 region 2" evidence="6">
    <location>
        <begin position="37"/>
        <end position="107"/>
    </location>
</feature>
<evidence type="ECO:0000256" key="2">
    <source>
        <dbReference type="ARBA" id="ARBA00023015"/>
    </source>
</evidence>
<keyword evidence="4" id="KW-0238">DNA-binding</keyword>
<dbReference type="Pfam" id="PF13490">
    <property type="entry name" value="zf-HC2"/>
    <property type="match status" value="1"/>
</dbReference>
<reference evidence="8 9" key="1">
    <citation type="submission" date="2018-10" db="EMBL/GenBank/DDBJ databases">
        <title>Sequencing the genomes of 1000 actinobacteria strains.</title>
        <authorList>
            <person name="Klenk H.-P."/>
        </authorList>
    </citation>
    <scope>NUCLEOTIDE SEQUENCE [LARGE SCALE GENOMIC DNA]</scope>
    <source>
        <strain evidence="8 9">DSM 43911</strain>
    </source>
</reference>
<dbReference type="Pfam" id="PF04542">
    <property type="entry name" value="Sigma70_r2"/>
    <property type="match status" value="1"/>
</dbReference>
<comment type="similarity">
    <text evidence="1">Belongs to the sigma-70 factor family. ECF subfamily.</text>
</comment>
<feature type="domain" description="Putative zinc-finger" evidence="7">
    <location>
        <begin position="206"/>
        <end position="240"/>
    </location>
</feature>
<comment type="caution">
    <text evidence="8">The sequence shown here is derived from an EMBL/GenBank/DDBJ whole genome shotgun (WGS) entry which is preliminary data.</text>
</comment>
<dbReference type="Proteomes" id="UP000272729">
    <property type="component" value="Unassembled WGS sequence"/>
</dbReference>
<sequence>MVAVRANRTSADGPLPVSGPDLVDAVRAGDSGAFARLYGLHRAAVAGVARQFARCGADADDLVSAAFMKVLVALRRGGGPRSDDFFRAYALTVLRHVAYDKARREKRVVPQAGVSEIVSEAVVVPFVDTAVAELERSLVARAFAGLPRRWQVVLWRTVVEGVSPAELAPVLGLSANGVSAIACRAREGLRRAYVQQHVGALRGEVCRSVVGRVGVLLRAGLSAGAGAEVRAHLEWCPRCRLLVAEVGDSVGGLAIRVA</sequence>
<dbReference type="InterPro" id="IPR036388">
    <property type="entry name" value="WH-like_DNA-bd_sf"/>
</dbReference>
<keyword evidence="9" id="KW-1185">Reference proteome</keyword>
<dbReference type="InterPro" id="IPR027383">
    <property type="entry name" value="Znf_put"/>
</dbReference>
<dbReference type="GO" id="GO:0006352">
    <property type="term" value="P:DNA-templated transcription initiation"/>
    <property type="evidence" value="ECO:0007669"/>
    <property type="project" value="InterPro"/>
</dbReference>
<dbReference type="Gene3D" id="1.10.10.10">
    <property type="entry name" value="Winged helix-like DNA-binding domain superfamily/Winged helix DNA-binding domain"/>
    <property type="match status" value="1"/>
</dbReference>
<proteinExistence type="inferred from homology"/>
<evidence type="ECO:0000256" key="5">
    <source>
        <dbReference type="ARBA" id="ARBA00023163"/>
    </source>
</evidence>
<dbReference type="PANTHER" id="PTHR43133">
    <property type="entry name" value="RNA POLYMERASE ECF-TYPE SIGMA FACTO"/>
    <property type="match status" value="1"/>
</dbReference>
<dbReference type="InterPro" id="IPR039425">
    <property type="entry name" value="RNA_pol_sigma-70-like"/>
</dbReference>
<dbReference type="NCBIfam" id="TIGR02937">
    <property type="entry name" value="sigma70-ECF"/>
    <property type="match status" value="1"/>
</dbReference>
<dbReference type="PANTHER" id="PTHR43133:SF8">
    <property type="entry name" value="RNA POLYMERASE SIGMA FACTOR HI_1459-RELATED"/>
    <property type="match status" value="1"/>
</dbReference>
<organism evidence="8 9">
    <name type="scientific">Saccharothrix variisporea</name>
    <dbReference type="NCBI Taxonomy" id="543527"/>
    <lineage>
        <taxon>Bacteria</taxon>
        <taxon>Bacillati</taxon>
        <taxon>Actinomycetota</taxon>
        <taxon>Actinomycetes</taxon>
        <taxon>Pseudonocardiales</taxon>
        <taxon>Pseudonocardiaceae</taxon>
        <taxon>Saccharothrix</taxon>
    </lineage>
</organism>
<keyword evidence="5" id="KW-0804">Transcription</keyword>
<dbReference type="GO" id="GO:0016987">
    <property type="term" value="F:sigma factor activity"/>
    <property type="evidence" value="ECO:0007669"/>
    <property type="project" value="UniProtKB-KW"/>
</dbReference>
<dbReference type="SUPFAM" id="SSF88659">
    <property type="entry name" value="Sigma3 and sigma4 domains of RNA polymerase sigma factors"/>
    <property type="match status" value="1"/>
</dbReference>
<dbReference type="Gene3D" id="1.10.1740.10">
    <property type="match status" value="1"/>
</dbReference>
<evidence type="ECO:0000256" key="3">
    <source>
        <dbReference type="ARBA" id="ARBA00023082"/>
    </source>
</evidence>
<dbReference type="InterPro" id="IPR007627">
    <property type="entry name" value="RNA_pol_sigma70_r2"/>
</dbReference>
<protein>
    <submittedName>
        <fullName evidence="8">RNA polymerase sigma factor (Sigma-70 family)</fullName>
    </submittedName>
</protein>
<evidence type="ECO:0000313" key="9">
    <source>
        <dbReference type="Proteomes" id="UP000272729"/>
    </source>
</evidence>
<keyword evidence="3" id="KW-0731">Sigma factor</keyword>
<dbReference type="GO" id="GO:0003677">
    <property type="term" value="F:DNA binding"/>
    <property type="evidence" value="ECO:0007669"/>
    <property type="project" value="UniProtKB-KW"/>
</dbReference>
<dbReference type="InterPro" id="IPR013324">
    <property type="entry name" value="RNA_pol_sigma_r3/r4-like"/>
</dbReference>
<dbReference type="InterPro" id="IPR014284">
    <property type="entry name" value="RNA_pol_sigma-70_dom"/>
</dbReference>
<name>A0A495X562_9PSEU</name>
<evidence type="ECO:0000256" key="4">
    <source>
        <dbReference type="ARBA" id="ARBA00023125"/>
    </source>
</evidence>
<dbReference type="InterPro" id="IPR013325">
    <property type="entry name" value="RNA_pol_sigma_r2"/>
</dbReference>
<dbReference type="EMBL" id="RBXR01000001">
    <property type="protein sequence ID" value="RKT69461.1"/>
    <property type="molecule type" value="Genomic_DNA"/>
</dbReference>
<evidence type="ECO:0000259" key="6">
    <source>
        <dbReference type="Pfam" id="PF04542"/>
    </source>
</evidence>
<evidence type="ECO:0000313" key="8">
    <source>
        <dbReference type="EMBL" id="RKT69461.1"/>
    </source>
</evidence>
<dbReference type="SUPFAM" id="SSF88946">
    <property type="entry name" value="Sigma2 domain of RNA polymerase sigma factors"/>
    <property type="match status" value="1"/>
</dbReference>
<gene>
    <name evidence="8" type="ORF">DFJ66_2691</name>
</gene>